<evidence type="ECO:0000313" key="2">
    <source>
        <dbReference type="EMBL" id="CAA6806523.1"/>
    </source>
</evidence>
<dbReference type="InterPro" id="IPR052106">
    <property type="entry name" value="PINc/VapC_TA"/>
</dbReference>
<dbReference type="EMBL" id="CACVAR010000151">
    <property type="protein sequence ID" value="CAA6806523.1"/>
    <property type="molecule type" value="Genomic_DNA"/>
</dbReference>
<dbReference type="AlphaFoldDB" id="A0A6S6S9I1"/>
<dbReference type="InterPro" id="IPR029060">
    <property type="entry name" value="PIN-like_dom_sf"/>
</dbReference>
<evidence type="ECO:0000259" key="1">
    <source>
        <dbReference type="Pfam" id="PF01850"/>
    </source>
</evidence>
<dbReference type="Gene3D" id="3.40.50.1010">
    <property type="entry name" value="5'-nuclease"/>
    <property type="match status" value="1"/>
</dbReference>
<feature type="domain" description="PIN" evidence="1">
    <location>
        <begin position="5"/>
        <end position="125"/>
    </location>
</feature>
<name>A0A6S6S9I1_9BACT</name>
<proteinExistence type="predicted"/>
<dbReference type="PANTHER" id="PTHR38826:SF5">
    <property type="entry name" value="RIBONUCLEASE VAPC13"/>
    <property type="match status" value="1"/>
</dbReference>
<accession>A0A6S6S9I1</accession>
<gene>
    <name evidence="2" type="ORF">HELGO_WM37574</name>
</gene>
<sequence>MASKVLLDANVLIRFLTRDHEEHYLKSIEIFRDIESGKIEAMLMDFILAEVIYVLKRIYKLEKKDISSALKKLLLYKHLYTENKLVTFEALEIYADKNIDFADALLCAKKKLEGFEIVSFDKDIGRCLK</sequence>
<reference evidence="2" key="1">
    <citation type="submission" date="2020-01" db="EMBL/GenBank/DDBJ databases">
        <authorList>
            <person name="Meier V. D."/>
            <person name="Meier V D."/>
        </authorList>
    </citation>
    <scope>NUCLEOTIDE SEQUENCE</scope>
    <source>
        <strain evidence="2">HLG_WM_MAG_03</strain>
    </source>
</reference>
<organism evidence="2">
    <name type="scientific">uncultured Sulfurovum sp</name>
    <dbReference type="NCBI Taxonomy" id="269237"/>
    <lineage>
        <taxon>Bacteria</taxon>
        <taxon>Pseudomonadati</taxon>
        <taxon>Campylobacterota</taxon>
        <taxon>Epsilonproteobacteria</taxon>
        <taxon>Campylobacterales</taxon>
        <taxon>Sulfurovaceae</taxon>
        <taxon>Sulfurovum</taxon>
        <taxon>environmental samples</taxon>
    </lineage>
</organism>
<protein>
    <recommendedName>
        <fullName evidence="1">PIN domain-containing protein</fullName>
    </recommendedName>
</protein>
<dbReference type="Pfam" id="PF01850">
    <property type="entry name" value="PIN"/>
    <property type="match status" value="1"/>
</dbReference>
<dbReference type="SUPFAM" id="SSF88723">
    <property type="entry name" value="PIN domain-like"/>
    <property type="match status" value="1"/>
</dbReference>
<dbReference type="PANTHER" id="PTHR38826">
    <property type="entry name" value="RIBONUCLEASE VAPC13"/>
    <property type="match status" value="1"/>
</dbReference>
<dbReference type="InterPro" id="IPR002716">
    <property type="entry name" value="PIN_dom"/>
</dbReference>